<proteinExistence type="predicted"/>
<gene>
    <name evidence="1" type="ORF">AC244_32220</name>
</gene>
<organism evidence="1 2">
    <name type="scientific">Ensifer adhaerens</name>
    <name type="common">Sinorhizobium morelense</name>
    <dbReference type="NCBI Taxonomy" id="106592"/>
    <lineage>
        <taxon>Bacteria</taxon>
        <taxon>Pseudomonadati</taxon>
        <taxon>Pseudomonadota</taxon>
        <taxon>Alphaproteobacteria</taxon>
        <taxon>Hyphomicrobiales</taxon>
        <taxon>Rhizobiaceae</taxon>
        <taxon>Sinorhizobium/Ensifer group</taxon>
        <taxon>Ensifer</taxon>
    </lineage>
</organism>
<accession>A0A0L8BF89</accession>
<sequence>MPRQFTTYQFDLFSGLHSRKRPAIPQWQALPEEARQTLTALIVRLLVDHANGESSSQQKEAGDDS</sequence>
<dbReference type="EMBL" id="LGAP01000041">
    <property type="protein sequence ID" value="KOF13205.1"/>
    <property type="molecule type" value="Genomic_DNA"/>
</dbReference>
<reference evidence="2" key="1">
    <citation type="submission" date="2015-07" db="EMBL/GenBank/DDBJ databases">
        <title>Whole genome sequence of an Ensifer adhaerens strain isolated from a cave pool in the Wind Cave National Park.</title>
        <authorList>
            <person name="Eng W.W.H."/>
            <person name="Gan H.M."/>
            <person name="Barton H.A."/>
            <person name="Savka M.A."/>
        </authorList>
    </citation>
    <scope>NUCLEOTIDE SEQUENCE [LARGE SCALE GENOMIC DNA]</scope>
    <source>
        <strain evidence="2">SD006</strain>
    </source>
</reference>
<dbReference type="PATRIC" id="fig|106592.7.peg.5912"/>
<dbReference type="OrthoDB" id="8241126at2"/>
<protein>
    <submittedName>
        <fullName evidence="1">Uncharacterized protein</fullName>
    </submittedName>
</protein>
<evidence type="ECO:0000313" key="2">
    <source>
        <dbReference type="Proteomes" id="UP000037425"/>
    </source>
</evidence>
<comment type="caution">
    <text evidence="1">The sequence shown here is derived from an EMBL/GenBank/DDBJ whole genome shotgun (WGS) entry which is preliminary data.</text>
</comment>
<dbReference type="Proteomes" id="UP000037425">
    <property type="component" value="Unassembled WGS sequence"/>
</dbReference>
<dbReference type="AlphaFoldDB" id="A0A0L8BF89"/>
<dbReference type="RefSeq" id="WP_028004722.1">
    <property type="nucleotide sequence ID" value="NZ_LGAP01000041.1"/>
</dbReference>
<name>A0A0L8BF89_ENSAD</name>
<evidence type="ECO:0000313" key="1">
    <source>
        <dbReference type="EMBL" id="KOF13205.1"/>
    </source>
</evidence>